<dbReference type="EMBL" id="LR796861">
    <property type="protein sequence ID" value="CAB4170418.1"/>
    <property type="molecule type" value="Genomic_DNA"/>
</dbReference>
<dbReference type="EMBL" id="LR797375">
    <property type="protein sequence ID" value="CAB4211469.1"/>
    <property type="molecule type" value="Genomic_DNA"/>
</dbReference>
<evidence type="ECO:0000313" key="6">
    <source>
        <dbReference type="EMBL" id="CAB5238577.1"/>
    </source>
</evidence>
<evidence type="ECO:0000313" key="3">
    <source>
        <dbReference type="EMBL" id="CAB4182329.1"/>
    </source>
</evidence>
<dbReference type="EMBL" id="LR798454">
    <property type="protein sequence ID" value="CAB5238577.1"/>
    <property type="molecule type" value="Genomic_DNA"/>
</dbReference>
<proteinExistence type="predicted"/>
<feature type="region of interest" description="Disordered" evidence="1">
    <location>
        <begin position="1"/>
        <end position="20"/>
    </location>
</feature>
<evidence type="ECO:0000313" key="4">
    <source>
        <dbReference type="EMBL" id="CAB4198491.1"/>
    </source>
</evidence>
<evidence type="ECO:0000313" key="5">
    <source>
        <dbReference type="EMBL" id="CAB4211469.1"/>
    </source>
</evidence>
<dbReference type="EMBL" id="LR797019">
    <property type="protein sequence ID" value="CAB4182329.1"/>
    <property type="molecule type" value="Genomic_DNA"/>
</dbReference>
<organism evidence="4">
    <name type="scientific">uncultured Caudovirales phage</name>
    <dbReference type="NCBI Taxonomy" id="2100421"/>
    <lineage>
        <taxon>Viruses</taxon>
        <taxon>Duplodnaviria</taxon>
        <taxon>Heunggongvirae</taxon>
        <taxon>Uroviricota</taxon>
        <taxon>Caudoviricetes</taxon>
        <taxon>Peduoviridae</taxon>
        <taxon>Maltschvirus</taxon>
        <taxon>Maltschvirus maltsch</taxon>
    </lineage>
</organism>
<accession>A0A6J5RXV2</accession>
<protein>
    <submittedName>
        <fullName evidence="4">Uncharacterized protein</fullName>
    </submittedName>
</protein>
<evidence type="ECO:0000256" key="1">
    <source>
        <dbReference type="SAM" id="MobiDB-lite"/>
    </source>
</evidence>
<evidence type="ECO:0000313" key="2">
    <source>
        <dbReference type="EMBL" id="CAB4170418.1"/>
    </source>
</evidence>
<dbReference type="EMBL" id="LR797272">
    <property type="protein sequence ID" value="CAB4198491.1"/>
    <property type="molecule type" value="Genomic_DNA"/>
</dbReference>
<sequence>MAVSDGGKGSNRRPLSIPKDEFDDKFDKIFGEKRTYCDVCGKKFCWCSCRAAPKEVGDAIDKALGIER</sequence>
<reference evidence="4" key="1">
    <citation type="submission" date="2020-05" db="EMBL/GenBank/DDBJ databases">
        <authorList>
            <person name="Chiriac C."/>
            <person name="Salcher M."/>
            <person name="Ghai R."/>
            <person name="Kavagutti S V."/>
        </authorList>
    </citation>
    <scope>NUCLEOTIDE SEQUENCE</scope>
</reference>
<name>A0A6J5RXV2_9CAUD</name>
<gene>
    <name evidence="3" type="ORF">UFOVP1066_222</name>
    <name evidence="4" type="ORF">UFOVP1315_115</name>
    <name evidence="5" type="ORF">UFOVP1421_76</name>
    <name evidence="6" type="ORF">UFOVP1525_86</name>
    <name evidence="2" type="ORF">UFOVP909_49</name>
</gene>